<sequence length="442" mass="47632">MVNAVTTRTLITGGVVFSVDPEIGTLPRGDVLLEDGVIRAVAPEIPVTDARIVDATNRIVLPGLVDTHRHLWQAAVRQIAADWTLGQYVEQMLLQLGPKFTPDDVYVADLLGAIEALDSGITTIMDWSHIIRTPEHADEAVRGLAESGIRAVFGYGNPWSPQAGWYRADVVRVAERYFPAKDSLLTFAIASLGPEFGPVDEALIDLELARELDVRLSTHVGVGLLGQARSVSELHRRGLLGPDLIYVHCNTCTDEELTMIADSGGHVSLSPRVEMQMGHGYPATGRVRAAGLEPSLSVDVVSGVGGSLFAEMRGTLEAERGWQNHLALSRGETLAELTITAADVVRMATIEGARALGLDDRIGSLTPGKQGDLILLDVELPNLFLVNHLPAAITLADSQNVEAVFVAGEQVKAGGRMVRHDLPALRERVRSSRDGLVKNWSL</sequence>
<dbReference type="Pfam" id="PF01979">
    <property type="entry name" value="Amidohydro_1"/>
    <property type="match status" value="1"/>
</dbReference>
<evidence type="ECO:0000313" key="3">
    <source>
        <dbReference type="EMBL" id="GAA4661237.1"/>
    </source>
</evidence>
<dbReference type="Proteomes" id="UP001500192">
    <property type="component" value="Unassembled WGS sequence"/>
</dbReference>
<keyword evidence="4" id="KW-1185">Reference proteome</keyword>
<reference evidence="4" key="1">
    <citation type="journal article" date="2019" name="Int. J. Syst. Evol. Microbiol.">
        <title>The Global Catalogue of Microorganisms (GCM) 10K type strain sequencing project: providing services to taxonomists for standard genome sequencing and annotation.</title>
        <authorList>
            <consortium name="The Broad Institute Genomics Platform"/>
            <consortium name="The Broad Institute Genome Sequencing Center for Infectious Disease"/>
            <person name="Wu L."/>
            <person name="Ma J."/>
        </authorList>
    </citation>
    <scope>NUCLEOTIDE SEQUENCE [LARGE SCALE GENOMIC DNA]</scope>
    <source>
        <strain evidence="4">JCM 18054</strain>
    </source>
</reference>
<organism evidence="3 4">
    <name type="scientific">Amycolatopsis dongchuanensis</name>
    <dbReference type="NCBI Taxonomy" id="1070866"/>
    <lineage>
        <taxon>Bacteria</taxon>
        <taxon>Bacillati</taxon>
        <taxon>Actinomycetota</taxon>
        <taxon>Actinomycetes</taxon>
        <taxon>Pseudonocardiales</taxon>
        <taxon>Pseudonocardiaceae</taxon>
        <taxon>Amycolatopsis</taxon>
    </lineage>
</organism>
<evidence type="ECO:0000259" key="2">
    <source>
        <dbReference type="Pfam" id="PF01979"/>
    </source>
</evidence>
<dbReference type="InterPro" id="IPR050287">
    <property type="entry name" value="MTA/SAH_deaminase"/>
</dbReference>
<dbReference type="Gene3D" id="3.20.20.140">
    <property type="entry name" value="Metal-dependent hydrolases"/>
    <property type="match status" value="1"/>
</dbReference>
<dbReference type="SUPFAM" id="SSF51338">
    <property type="entry name" value="Composite domain of metallo-dependent hydrolases"/>
    <property type="match status" value="1"/>
</dbReference>
<dbReference type="InterPro" id="IPR011059">
    <property type="entry name" value="Metal-dep_hydrolase_composite"/>
</dbReference>
<keyword evidence="1" id="KW-0378">Hydrolase</keyword>
<dbReference type="SUPFAM" id="SSF51556">
    <property type="entry name" value="Metallo-dependent hydrolases"/>
    <property type="match status" value="1"/>
</dbReference>
<dbReference type="EMBL" id="BAABIB010000120">
    <property type="protein sequence ID" value="GAA4661237.1"/>
    <property type="molecule type" value="Genomic_DNA"/>
</dbReference>
<evidence type="ECO:0000313" key="4">
    <source>
        <dbReference type="Proteomes" id="UP001500192"/>
    </source>
</evidence>
<comment type="caution">
    <text evidence="3">The sequence shown here is derived from an EMBL/GenBank/DDBJ whole genome shotgun (WGS) entry which is preliminary data.</text>
</comment>
<evidence type="ECO:0000256" key="1">
    <source>
        <dbReference type="ARBA" id="ARBA00022801"/>
    </source>
</evidence>
<dbReference type="Gene3D" id="2.30.40.10">
    <property type="entry name" value="Urease, subunit C, domain 1"/>
    <property type="match status" value="1"/>
</dbReference>
<proteinExistence type="predicted"/>
<dbReference type="NCBIfam" id="NF006056">
    <property type="entry name" value="PRK08204.1"/>
    <property type="match status" value="1"/>
</dbReference>
<dbReference type="PANTHER" id="PTHR43794">
    <property type="entry name" value="AMINOHYDROLASE SSNA-RELATED"/>
    <property type="match status" value="1"/>
</dbReference>
<dbReference type="InterPro" id="IPR006680">
    <property type="entry name" value="Amidohydro-rel"/>
</dbReference>
<dbReference type="PANTHER" id="PTHR43794:SF11">
    <property type="entry name" value="AMIDOHYDROLASE-RELATED DOMAIN-CONTAINING PROTEIN"/>
    <property type="match status" value="1"/>
</dbReference>
<name>A0ABP8VEL7_9PSEU</name>
<protein>
    <submittedName>
        <fullName evidence="3">Amidohydrolase family protein</fullName>
    </submittedName>
</protein>
<accession>A0ABP8VEL7</accession>
<feature type="domain" description="Amidohydrolase-related" evidence="2">
    <location>
        <begin position="59"/>
        <end position="411"/>
    </location>
</feature>
<dbReference type="InterPro" id="IPR032466">
    <property type="entry name" value="Metal_Hydrolase"/>
</dbReference>
<gene>
    <name evidence="3" type="ORF">GCM10023214_61780</name>
</gene>